<dbReference type="AlphaFoldDB" id="A0A1D1W811"/>
<dbReference type="InterPro" id="IPR011009">
    <property type="entry name" value="Kinase-like_dom_sf"/>
</dbReference>
<dbReference type="InterPro" id="IPR001245">
    <property type="entry name" value="Ser-Thr/Tyr_kinase_cat_dom"/>
</dbReference>
<keyword evidence="9" id="KW-1185">Reference proteome</keyword>
<dbReference type="SUPFAM" id="SSF56112">
    <property type="entry name" value="Protein kinase-like (PK-like)"/>
    <property type="match status" value="1"/>
</dbReference>
<dbReference type="GO" id="GO:0005886">
    <property type="term" value="C:plasma membrane"/>
    <property type="evidence" value="ECO:0007669"/>
    <property type="project" value="TreeGrafter"/>
</dbReference>
<dbReference type="Gene3D" id="1.10.510.10">
    <property type="entry name" value="Transferase(Phosphotransferase) domain 1"/>
    <property type="match status" value="1"/>
</dbReference>
<sequence>MQSSYSLNSSRRTLSVPSLQESPAVTAVTLEARSTRKGRHGQPPPSSQHLLFGSWKGIPVMLRLCEKNRLIDEWDNQVIEEMRLVRALNNDNLLKVYGAVIEPAHLSIVNEYCSKGTLQDVLLGGSIKLEWLFRFSLINDIVSGISYLHTTVLTYHGRLSSACCYVNGKFVLKIGDYGLPIFYAKSRPSTAGREPTNEEMKAQYYTAPEVLQYPSQKGSQEGDVYAFAIILQEVILREEAYSMYSFDPKEILWRVRKTDDFRPKIDAKEQPECPDSLLALMEQCWARNPLERPRFPQIKLSLRQITK</sequence>
<gene>
    <name evidence="8" type="primary">RvY_18092</name>
    <name evidence="8" type="synonym">RvY_18092.1</name>
    <name evidence="8" type="ORF">RvY_18092-1</name>
</gene>
<evidence type="ECO:0000313" key="9">
    <source>
        <dbReference type="Proteomes" id="UP000186922"/>
    </source>
</evidence>
<evidence type="ECO:0000256" key="6">
    <source>
        <dbReference type="SAM" id="MobiDB-lite"/>
    </source>
</evidence>
<protein>
    <recommendedName>
        <fullName evidence="2">guanylate cyclase</fullName>
        <ecNumber evidence="2">4.6.1.2</ecNumber>
    </recommendedName>
</protein>
<comment type="caution">
    <text evidence="8">The sequence shown here is derived from an EMBL/GenBank/DDBJ whole genome shotgun (WGS) entry which is preliminary data.</text>
</comment>
<dbReference type="PANTHER" id="PTHR11920">
    <property type="entry name" value="GUANYLYL CYCLASE"/>
    <property type="match status" value="1"/>
</dbReference>
<accession>A0A1D1W811</accession>
<keyword evidence="5" id="KW-0141">cGMP biosynthesis</keyword>
<dbReference type="Pfam" id="PF07714">
    <property type="entry name" value="PK_Tyr_Ser-Thr"/>
    <property type="match status" value="1"/>
</dbReference>
<dbReference type="GO" id="GO:0004016">
    <property type="term" value="F:adenylate cyclase activity"/>
    <property type="evidence" value="ECO:0007669"/>
    <property type="project" value="TreeGrafter"/>
</dbReference>
<dbReference type="GO" id="GO:0004672">
    <property type="term" value="F:protein kinase activity"/>
    <property type="evidence" value="ECO:0007669"/>
    <property type="project" value="InterPro"/>
</dbReference>
<evidence type="ECO:0000313" key="8">
    <source>
        <dbReference type="EMBL" id="GAV08398.1"/>
    </source>
</evidence>
<dbReference type="EMBL" id="BDGG01000017">
    <property type="protein sequence ID" value="GAV08398.1"/>
    <property type="molecule type" value="Genomic_DNA"/>
</dbReference>
<dbReference type="GO" id="GO:0005524">
    <property type="term" value="F:ATP binding"/>
    <property type="evidence" value="ECO:0007669"/>
    <property type="project" value="InterPro"/>
</dbReference>
<dbReference type="OrthoDB" id="1890790at2759"/>
<feature type="domain" description="Protein kinase" evidence="7">
    <location>
        <begin position="29"/>
        <end position="307"/>
    </location>
</feature>
<comment type="catalytic activity">
    <reaction evidence="1">
        <text>GTP = 3',5'-cyclic GMP + diphosphate</text>
        <dbReference type="Rhea" id="RHEA:13665"/>
        <dbReference type="ChEBI" id="CHEBI:33019"/>
        <dbReference type="ChEBI" id="CHEBI:37565"/>
        <dbReference type="ChEBI" id="CHEBI:57746"/>
        <dbReference type="EC" id="4.6.1.2"/>
    </reaction>
</comment>
<feature type="region of interest" description="Disordered" evidence="6">
    <location>
        <begin position="1"/>
        <end position="20"/>
    </location>
</feature>
<dbReference type="PIRSF" id="PIRSF000654">
    <property type="entry name" value="Integrin-linked_kinase"/>
    <property type="match status" value="1"/>
</dbReference>
<keyword evidence="3" id="KW-0547">Nucleotide-binding</keyword>
<dbReference type="PANTHER" id="PTHR11920:SF501">
    <property type="entry name" value="GUANYLATE CYCLASE 32E"/>
    <property type="match status" value="1"/>
</dbReference>
<evidence type="ECO:0000256" key="5">
    <source>
        <dbReference type="ARBA" id="ARBA00023293"/>
    </source>
</evidence>
<dbReference type="GO" id="GO:0007168">
    <property type="term" value="P:receptor guanylyl cyclase signaling pathway"/>
    <property type="evidence" value="ECO:0007669"/>
    <property type="project" value="TreeGrafter"/>
</dbReference>
<proteinExistence type="predicted"/>
<reference evidence="8 9" key="1">
    <citation type="journal article" date="2016" name="Nat. Commun.">
        <title>Extremotolerant tardigrade genome and improved radiotolerance of human cultured cells by tardigrade-unique protein.</title>
        <authorList>
            <person name="Hashimoto T."/>
            <person name="Horikawa D.D."/>
            <person name="Saito Y."/>
            <person name="Kuwahara H."/>
            <person name="Kozuka-Hata H."/>
            <person name="Shin-I T."/>
            <person name="Minakuchi Y."/>
            <person name="Ohishi K."/>
            <person name="Motoyama A."/>
            <person name="Aizu T."/>
            <person name="Enomoto A."/>
            <person name="Kondo K."/>
            <person name="Tanaka S."/>
            <person name="Hara Y."/>
            <person name="Koshikawa S."/>
            <person name="Sagara H."/>
            <person name="Miura T."/>
            <person name="Yokobori S."/>
            <person name="Miyagawa K."/>
            <person name="Suzuki Y."/>
            <person name="Kubo T."/>
            <person name="Oyama M."/>
            <person name="Kohara Y."/>
            <person name="Fujiyama A."/>
            <person name="Arakawa K."/>
            <person name="Katayama T."/>
            <person name="Toyoda A."/>
            <person name="Kunieda T."/>
        </authorList>
    </citation>
    <scope>NUCLEOTIDE SEQUENCE [LARGE SCALE GENOMIC DNA]</scope>
    <source>
        <strain evidence="8 9">YOKOZUNA-1</strain>
    </source>
</reference>
<keyword evidence="4" id="KW-0456">Lyase</keyword>
<dbReference type="InterPro" id="IPR000719">
    <property type="entry name" value="Prot_kinase_dom"/>
</dbReference>
<evidence type="ECO:0000256" key="2">
    <source>
        <dbReference type="ARBA" id="ARBA00012202"/>
    </source>
</evidence>
<dbReference type="GO" id="GO:0001653">
    <property type="term" value="F:peptide receptor activity"/>
    <property type="evidence" value="ECO:0007669"/>
    <property type="project" value="TreeGrafter"/>
</dbReference>
<evidence type="ECO:0000256" key="1">
    <source>
        <dbReference type="ARBA" id="ARBA00001436"/>
    </source>
</evidence>
<dbReference type="PROSITE" id="PS50011">
    <property type="entry name" value="PROTEIN_KINASE_DOM"/>
    <property type="match status" value="1"/>
</dbReference>
<organism evidence="8 9">
    <name type="scientific">Ramazzottius varieornatus</name>
    <name type="common">Water bear</name>
    <name type="synonym">Tardigrade</name>
    <dbReference type="NCBI Taxonomy" id="947166"/>
    <lineage>
        <taxon>Eukaryota</taxon>
        <taxon>Metazoa</taxon>
        <taxon>Ecdysozoa</taxon>
        <taxon>Tardigrada</taxon>
        <taxon>Eutardigrada</taxon>
        <taxon>Parachela</taxon>
        <taxon>Hypsibioidea</taxon>
        <taxon>Ramazzottiidae</taxon>
        <taxon>Ramazzottius</taxon>
    </lineage>
</organism>
<dbReference type="STRING" id="947166.A0A1D1W811"/>
<dbReference type="InterPro" id="IPR050401">
    <property type="entry name" value="Cyclic_nucleotide_synthase"/>
</dbReference>
<evidence type="ECO:0000259" key="7">
    <source>
        <dbReference type="PROSITE" id="PS50011"/>
    </source>
</evidence>
<dbReference type="Proteomes" id="UP000186922">
    <property type="component" value="Unassembled WGS sequence"/>
</dbReference>
<name>A0A1D1W811_RAMVA</name>
<dbReference type="EC" id="4.6.1.2" evidence="2"/>
<dbReference type="GO" id="GO:0004383">
    <property type="term" value="F:guanylate cyclase activity"/>
    <property type="evidence" value="ECO:0007669"/>
    <property type="project" value="UniProtKB-EC"/>
</dbReference>
<evidence type="ECO:0000256" key="3">
    <source>
        <dbReference type="ARBA" id="ARBA00022741"/>
    </source>
</evidence>
<evidence type="ECO:0000256" key="4">
    <source>
        <dbReference type="ARBA" id="ARBA00023239"/>
    </source>
</evidence>